<sequence length="174" mass="18740">MATADTPVIRLLSDADLPAYKTLRDAGLKSDPEAFTSDFDSATALPPATYATRLGRPPDDHFILGAFAADGSMLGAVVCQRESRLKERHRAELVGMIITPDARGRGLGKALLKEFGVLVRQLPGIEHVVLSVTASNQAAVHLYEAAGFQRYGLLPRAVQVDGVYHDKALMVKTL</sequence>
<dbReference type="GO" id="GO:0016746">
    <property type="term" value="F:acyltransferase activity"/>
    <property type="evidence" value="ECO:0007669"/>
    <property type="project" value="UniProtKB-KW"/>
</dbReference>
<evidence type="ECO:0000259" key="3">
    <source>
        <dbReference type="PROSITE" id="PS51186"/>
    </source>
</evidence>
<dbReference type="PANTHER" id="PTHR43877">
    <property type="entry name" value="AMINOALKYLPHOSPHONATE N-ACETYLTRANSFERASE-RELATED-RELATED"/>
    <property type="match status" value="1"/>
</dbReference>
<dbReference type="Gene3D" id="3.40.630.30">
    <property type="match status" value="1"/>
</dbReference>
<dbReference type="EMBL" id="JBHUEJ010000048">
    <property type="protein sequence ID" value="MFD1712754.1"/>
    <property type="molecule type" value="Genomic_DNA"/>
</dbReference>
<dbReference type="EC" id="2.3.-.-" evidence="4"/>
<gene>
    <name evidence="4" type="ORF">ACFSF0_19325</name>
</gene>
<evidence type="ECO:0000256" key="1">
    <source>
        <dbReference type="ARBA" id="ARBA00022679"/>
    </source>
</evidence>
<keyword evidence="5" id="KW-1185">Reference proteome</keyword>
<keyword evidence="2 4" id="KW-0012">Acyltransferase</keyword>
<proteinExistence type="predicted"/>
<dbReference type="PROSITE" id="PS51186">
    <property type="entry name" value="GNAT"/>
    <property type="match status" value="1"/>
</dbReference>
<dbReference type="Proteomes" id="UP001597304">
    <property type="component" value="Unassembled WGS sequence"/>
</dbReference>
<dbReference type="Pfam" id="PF00583">
    <property type="entry name" value="Acetyltransf_1"/>
    <property type="match status" value="1"/>
</dbReference>
<protein>
    <submittedName>
        <fullName evidence="4">GNAT family N-acetyltransferase</fullName>
        <ecNumber evidence="4">2.3.-.-</ecNumber>
    </submittedName>
</protein>
<dbReference type="PANTHER" id="PTHR43877:SF2">
    <property type="entry name" value="AMINOALKYLPHOSPHONATE N-ACETYLTRANSFERASE-RELATED"/>
    <property type="match status" value="1"/>
</dbReference>
<feature type="domain" description="N-acetyltransferase" evidence="3">
    <location>
        <begin position="7"/>
        <end position="174"/>
    </location>
</feature>
<dbReference type="InterPro" id="IPR050832">
    <property type="entry name" value="Bact_Acetyltransf"/>
</dbReference>
<comment type="caution">
    <text evidence="4">The sequence shown here is derived from an EMBL/GenBank/DDBJ whole genome shotgun (WGS) entry which is preliminary data.</text>
</comment>
<dbReference type="CDD" id="cd04301">
    <property type="entry name" value="NAT_SF"/>
    <property type="match status" value="1"/>
</dbReference>
<evidence type="ECO:0000256" key="2">
    <source>
        <dbReference type="ARBA" id="ARBA00023315"/>
    </source>
</evidence>
<evidence type="ECO:0000313" key="5">
    <source>
        <dbReference type="Proteomes" id="UP001597304"/>
    </source>
</evidence>
<evidence type="ECO:0000313" key="4">
    <source>
        <dbReference type="EMBL" id="MFD1712754.1"/>
    </source>
</evidence>
<dbReference type="InterPro" id="IPR000182">
    <property type="entry name" value="GNAT_dom"/>
</dbReference>
<dbReference type="InterPro" id="IPR016181">
    <property type="entry name" value="Acyl_CoA_acyltransferase"/>
</dbReference>
<name>A0ABW4KXN8_9BURK</name>
<organism evidence="4 5">
    <name type="scientific">Ottowia flava</name>
    <dbReference type="NCBI Taxonomy" id="2675430"/>
    <lineage>
        <taxon>Bacteria</taxon>
        <taxon>Pseudomonadati</taxon>
        <taxon>Pseudomonadota</taxon>
        <taxon>Betaproteobacteria</taxon>
        <taxon>Burkholderiales</taxon>
        <taxon>Comamonadaceae</taxon>
        <taxon>Ottowia</taxon>
    </lineage>
</organism>
<accession>A0ABW4KXN8</accession>
<dbReference type="RefSeq" id="WP_147914818.1">
    <property type="nucleotide sequence ID" value="NZ_JBHUEJ010000048.1"/>
</dbReference>
<dbReference type="SUPFAM" id="SSF55729">
    <property type="entry name" value="Acyl-CoA N-acyltransferases (Nat)"/>
    <property type="match status" value="1"/>
</dbReference>
<reference evidence="5" key="1">
    <citation type="journal article" date="2019" name="Int. J. Syst. Evol. Microbiol.">
        <title>The Global Catalogue of Microorganisms (GCM) 10K type strain sequencing project: providing services to taxonomists for standard genome sequencing and annotation.</title>
        <authorList>
            <consortium name="The Broad Institute Genomics Platform"/>
            <consortium name="The Broad Institute Genome Sequencing Center for Infectious Disease"/>
            <person name="Wu L."/>
            <person name="Ma J."/>
        </authorList>
    </citation>
    <scope>NUCLEOTIDE SEQUENCE [LARGE SCALE GENOMIC DNA]</scope>
    <source>
        <strain evidence="5">LMG 29247</strain>
    </source>
</reference>
<keyword evidence="1 4" id="KW-0808">Transferase</keyword>